<dbReference type="STRING" id="683260.SAMN05421874_13648"/>
<evidence type="ECO:0000313" key="4">
    <source>
        <dbReference type="EMBL" id="SDM03884.1"/>
    </source>
</evidence>
<dbReference type="PROSITE" id="PS00584">
    <property type="entry name" value="PFKB_KINASES_2"/>
    <property type="match status" value="1"/>
</dbReference>
<dbReference type="InterPro" id="IPR052562">
    <property type="entry name" value="Ketohexokinase-related"/>
</dbReference>
<keyword evidence="2 4" id="KW-0418">Kinase</keyword>
<evidence type="ECO:0000256" key="1">
    <source>
        <dbReference type="ARBA" id="ARBA00022679"/>
    </source>
</evidence>
<evidence type="ECO:0000313" key="5">
    <source>
        <dbReference type="Proteomes" id="UP000198683"/>
    </source>
</evidence>
<sequence length="383" mass="40212">MSAQAYDPLAGRRTPDGPQFDVFLAGTVFLDIIFTGLPAMPAAGTEIWAEGMGSCPGGIANLAIATSRLGLRTSLAAAFGDDDYGDFCWRTLEEQESIELSRSRRFEHWHSPVTVSMAVERDRSMVTHGHPPPMPMSEMIGAPPRSRAVIVSLSPDEPLGAPGGSPGWADLAHRDGALIFADVGWDPSGAWPRSLLDQLSVCHAFMPNATEAMAYTGADTPRDALYAIADKVPLAVVTDGANGAMAIDATSGEEAFVPAPRVTALDPTGAGDVFGAAFVLGTLCGWPLDDRLAFAGVCAALAVQQFGGSLAAPGWGDIADWWHDVRESAAHGGAYTSSLLRRYAFLDRLVPTVPVGAVRRAAATIARYADVGMGPPVPGKQPE</sequence>
<protein>
    <submittedName>
        <fullName evidence="4">Sugar or nucleoside kinase, ribokinase family</fullName>
    </submittedName>
</protein>
<name>A0A1G9PYR9_9ACTN</name>
<dbReference type="GO" id="GO:0016301">
    <property type="term" value="F:kinase activity"/>
    <property type="evidence" value="ECO:0007669"/>
    <property type="project" value="UniProtKB-KW"/>
</dbReference>
<dbReference type="Pfam" id="PF00294">
    <property type="entry name" value="PfkB"/>
    <property type="match status" value="1"/>
</dbReference>
<dbReference type="Proteomes" id="UP000198683">
    <property type="component" value="Unassembled WGS sequence"/>
</dbReference>
<gene>
    <name evidence="4" type="ORF">SAMN05421874_13648</name>
</gene>
<dbReference type="OrthoDB" id="9813569at2"/>
<reference evidence="4 5" key="1">
    <citation type="submission" date="2016-10" db="EMBL/GenBank/DDBJ databases">
        <authorList>
            <person name="de Groot N.N."/>
        </authorList>
    </citation>
    <scope>NUCLEOTIDE SEQUENCE [LARGE SCALE GENOMIC DNA]</scope>
    <source>
        <strain evidence="4 5">CGMCC 4.5681</strain>
    </source>
</reference>
<organism evidence="4 5">
    <name type="scientific">Nonomuraea maritima</name>
    <dbReference type="NCBI Taxonomy" id="683260"/>
    <lineage>
        <taxon>Bacteria</taxon>
        <taxon>Bacillati</taxon>
        <taxon>Actinomycetota</taxon>
        <taxon>Actinomycetes</taxon>
        <taxon>Streptosporangiales</taxon>
        <taxon>Streptosporangiaceae</taxon>
        <taxon>Nonomuraea</taxon>
    </lineage>
</organism>
<dbReference type="EMBL" id="FNFB01000036">
    <property type="protein sequence ID" value="SDM03884.1"/>
    <property type="molecule type" value="Genomic_DNA"/>
</dbReference>
<keyword evidence="1" id="KW-0808">Transferase</keyword>
<dbReference type="RefSeq" id="WP_090773452.1">
    <property type="nucleotide sequence ID" value="NZ_FNFB01000036.1"/>
</dbReference>
<dbReference type="InterPro" id="IPR029056">
    <property type="entry name" value="Ribokinase-like"/>
</dbReference>
<dbReference type="PANTHER" id="PTHR42774">
    <property type="entry name" value="PHOSPHOTRANSFERASE SYSTEM TRANSPORT PROTEIN"/>
    <property type="match status" value="1"/>
</dbReference>
<evidence type="ECO:0000256" key="2">
    <source>
        <dbReference type="ARBA" id="ARBA00022777"/>
    </source>
</evidence>
<evidence type="ECO:0000259" key="3">
    <source>
        <dbReference type="Pfam" id="PF00294"/>
    </source>
</evidence>
<dbReference type="AlphaFoldDB" id="A0A1G9PYR9"/>
<dbReference type="Gene3D" id="3.40.1190.20">
    <property type="match status" value="1"/>
</dbReference>
<accession>A0A1G9PYR9</accession>
<dbReference type="InterPro" id="IPR002173">
    <property type="entry name" value="Carboh/pur_kinase_PfkB_CS"/>
</dbReference>
<keyword evidence="5" id="KW-1185">Reference proteome</keyword>
<dbReference type="PANTHER" id="PTHR42774:SF3">
    <property type="entry name" value="KETOHEXOKINASE"/>
    <property type="match status" value="1"/>
</dbReference>
<dbReference type="SUPFAM" id="SSF53613">
    <property type="entry name" value="Ribokinase-like"/>
    <property type="match status" value="1"/>
</dbReference>
<dbReference type="InterPro" id="IPR011611">
    <property type="entry name" value="PfkB_dom"/>
</dbReference>
<proteinExistence type="predicted"/>
<feature type="domain" description="Carbohydrate kinase PfkB" evidence="3">
    <location>
        <begin position="169"/>
        <end position="310"/>
    </location>
</feature>